<dbReference type="EMBL" id="MRCA01000001">
    <property type="protein sequence ID" value="OKH16524.1"/>
    <property type="molecule type" value="Genomic_DNA"/>
</dbReference>
<protein>
    <submittedName>
        <fullName evidence="1">Uncharacterized protein</fullName>
    </submittedName>
</protein>
<dbReference type="AlphaFoldDB" id="A0A1U7H5I4"/>
<dbReference type="Proteomes" id="UP000186391">
    <property type="component" value="Unassembled WGS sequence"/>
</dbReference>
<evidence type="ECO:0000313" key="1">
    <source>
        <dbReference type="EMBL" id="OKH16524.1"/>
    </source>
</evidence>
<gene>
    <name evidence="1" type="ORF">NIES592_02500</name>
</gene>
<sequence>MKRLDILFRSVAISTLQKINPNVKIIATGRLLSRQNLAKSQAVTVKAFLSKLCTAKELLLIITVVKKVIKETYKKFIQKQVVFLFVTVNNN</sequence>
<evidence type="ECO:0000313" key="2">
    <source>
        <dbReference type="Proteomes" id="UP000186391"/>
    </source>
</evidence>
<proteinExistence type="predicted"/>
<organism evidence="1 2">
    <name type="scientific">Fischerella major NIES-592</name>
    <dbReference type="NCBI Taxonomy" id="210994"/>
    <lineage>
        <taxon>Bacteria</taxon>
        <taxon>Bacillati</taxon>
        <taxon>Cyanobacteriota</taxon>
        <taxon>Cyanophyceae</taxon>
        <taxon>Nostocales</taxon>
        <taxon>Hapalosiphonaceae</taxon>
        <taxon>Fischerella</taxon>
    </lineage>
</organism>
<comment type="caution">
    <text evidence="1">The sequence shown here is derived from an EMBL/GenBank/DDBJ whole genome shotgun (WGS) entry which is preliminary data.</text>
</comment>
<dbReference type="RefSeq" id="WP_073554818.1">
    <property type="nucleotide sequence ID" value="NZ_MRCA01000001.1"/>
</dbReference>
<name>A0A1U7H5I4_9CYAN</name>
<keyword evidence="2" id="KW-1185">Reference proteome</keyword>
<accession>A0A1U7H5I4</accession>
<dbReference type="OrthoDB" id="9796655at2"/>
<reference evidence="1 2" key="1">
    <citation type="submission" date="2016-11" db="EMBL/GenBank/DDBJ databases">
        <title>Draft Genome Sequences of Nine Cyanobacterial Strains from Diverse Habitats.</title>
        <authorList>
            <person name="Zhu T."/>
            <person name="Hou S."/>
            <person name="Lu X."/>
            <person name="Hess W.R."/>
        </authorList>
    </citation>
    <scope>NUCLEOTIDE SEQUENCE [LARGE SCALE GENOMIC DNA]</scope>
    <source>
        <strain evidence="1 2">NIES-592</strain>
    </source>
</reference>